<dbReference type="STRING" id="3218.A0A2K1L6W5"/>
<dbReference type="InterPro" id="IPR000182">
    <property type="entry name" value="GNAT_dom"/>
</dbReference>
<keyword evidence="4" id="KW-1185">Reference proteome</keyword>
<dbReference type="InterPro" id="IPR016181">
    <property type="entry name" value="Acyl_CoA_acyltransferase"/>
</dbReference>
<reference evidence="2 4" key="1">
    <citation type="journal article" date="2008" name="Science">
        <title>The Physcomitrella genome reveals evolutionary insights into the conquest of land by plants.</title>
        <authorList>
            <person name="Rensing S."/>
            <person name="Lang D."/>
            <person name="Zimmer A."/>
            <person name="Terry A."/>
            <person name="Salamov A."/>
            <person name="Shapiro H."/>
            <person name="Nishiyama T."/>
            <person name="Perroud P.-F."/>
            <person name="Lindquist E."/>
            <person name="Kamisugi Y."/>
            <person name="Tanahashi T."/>
            <person name="Sakakibara K."/>
            <person name="Fujita T."/>
            <person name="Oishi K."/>
            <person name="Shin-I T."/>
            <person name="Kuroki Y."/>
            <person name="Toyoda A."/>
            <person name="Suzuki Y."/>
            <person name="Hashimoto A."/>
            <person name="Yamaguchi K."/>
            <person name="Sugano A."/>
            <person name="Kohara Y."/>
            <person name="Fujiyama A."/>
            <person name="Anterola A."/>
            <person name="Aoki S."/>
            <person name="Ashton N."/>
            <person name="Barbazuk W.B."/>
            <person name="Barker E."/>
            <person name="Bennetzen J."/>
            <person name="Bezanilla M."/>
            <person name="Blankenship R."/>
            <person name="Cho S.H."/>
            <person name="Dutcher S."/>
            <person name="Estelle M."/>
            <person name="Fawcett J.A."/>
            <person name="Gundlach H."/>
            <person name="Hanada K."/>
            <person name="Heyl A."/>
            <person name="Hicks K.A."/>
            <person name="Hugh J."/>
            <person name="Lohr M."/>
            <person name="Mayer K."/>
            <person name="Melkozernov A."/>
            <person name="Murata T."/>
            <person name="Nelson D."/>
            <person name="Pils B."/>
            <person name="Prigge M."/>
            <person name="Reiss B."/>
            <person name="Renner T."/>
            <person name="Rombauts S."/>
            <person name="Rushton P."/>
            <person name="Sanderfoot A."/>
            <person name="Schween G."/>
            <person name="Shiu S.-H."/>
            <person name="Stueber K."/>
            <person name="Theodoulou F.L."/>
            <person name="Tu H."/>
            <person name="Van de Peer Y."/>
            <person name="Verrier P.J."/>
            <person name="Waters E."/>
            <person name="Wood A."/>
            <person name="Yang L."/>
            <person name="Cove D."/>
            <person name="Cuming A."/>
            <person name="Hasebe M."/>
            <person name="Lucas S."/>
            <person name="Mishler D.B."/>
            <person name="Reski R."/>
            <person name="Grigoriev I."/>
            <person name="Quatrano R.S."/>
            <person name="Boore J.L."/>
        </authorList>
    </citation>
    <scope>NUCLEOTIDE SEQUENCE [LARGE SCALE GENOMIC DNA]</scope>
    <source>
        <strain evidence="3 4">cv. Gransden 2004</strain>
    </source>
</reference>
<dbReference type="SUPFAM" id="SSF55729">
    <property type="entry name" value="Acyl-CoA N-acyltransferases (Nat)"/>
    <property type="match status" value="1"/>
</dbReference>
<name>A0A2K1L6W5_PHYPA</name>
<dbReference type="OrthoDB" id="41532at2759"/>
<dbReference type="GO" id="GO:0009507">
    <property type="term" value="C:chloroplast"/>
    <property type="evidence" value="ECO:0000318"/>
    <property type="project" value="GO_Central"/>
</dbReference>
<dbReference type="EnsemblPlants" id="Pp3c1_4600V3.1">
    <property type="protein sequence ID" value="Pp3c1_4600V3.1"/>
    <property type="gene ID" value="Pp3c1_4600"/>
</dbReference>
<evidence type="ECO:0000313" key="3">
    <source>
        <dbReference type="EnsemblPlants" id="Pp3c1_4600V3.1"/>
    </source>
</evidence>
<dbReference type="CDD" id="cd04301">
    <property type="entry name" value="NAT_SF"/>
    <property type="match status" value="1"/>
</dbReference>
<evidence type="ECO:0000313" key="4">
    <source>
        <dbReference type="Proteomes" id="UP000006727"/>
    </source>
</evidence>
<dbReference type="OMA" id="WGMTDLY"/>
<feature type="domain" description="N-acetyltransferase" evidence="1">
    <location>
        <begin position="158"/>
        <end position="297"/>
    </location>
</feature>
<dbReference type="Gramene" id="Pp3c1_4600V3.2">
    <property type="protein sequence ID" value="Pp3c1_4600V3.2"/>
    <property type="gene ID" value="Pp3c1_4600"/>
</dbReference>
<dbReference type="Gene3D" id="3.40.630.30">
    <property type="match status" value="1"/>
</dbReference>
<gene>
    <name evidence="3" type="primary">LOC112293745</name>
    <name evidence="2" type="ORF">PHYPA_000202</name>
</gene>
<dbReference type="PaxDb" id="3218-PP1S45_118V6.1"/>
<dbReference type="GeneID" id="112293745"/>
<dbReference type="AlphaFoldDB" id="A0A2K1L6W5"/>
<proteinExistence type="predicted"/>
<dbReference type="Proteomes" id="UP000006727">
    <property type="component" value="Chromosome 1"/>
</dbReference>
<protein>
    <recommendedName>
        <fullName evidence="1">N-acetyltransferase domain-containing protein</fullName>
    </recommendedName>
</protein>
<dbReference type="EMBL" id="ABEU02000001">
    <property type="protein sequence ID" value="PNR61779.1"/>
    <property type="molecule type" value="Genomic_DNA"/>
</dbReference>
<dbReference type="PANTHER" id="PTHR47876">
    <property type="entry name" value="OS08G0260000 PROTEIN"/>
    <property type="match status" value="1"/>
</dbReference>
<dbReference type="EnsemblPlants" id="Pp3c1_4600V3.3">
    <property type="protein sequence ID" value="Pp3c1_4600V3.3"/>
    <property type="gene ID" value="Pp3c1_4600"/>
</dbReference>
<dbReference type="KEGG" id="ppp:112293745"/>
<dbReference type="EnsemblPlants" id="Pp3c1_4600V3.2">
    <property type="protein sequence ID" value="Pp3c1_4600V3.2"/>
    <property type="gene ID" value="Pp3c1_4600"/>
</dbReference>
<dbReference type="RefSeq" id="XP_024399712.1">
    <property type="nucleotide sequence ID" value="XM_024543944.2"/>
</dbReference>
<dbReference type="Pfam" id="PF00583">
    <property type="entry name" value="Acetyltransf_1"/>
    <property type="match status" value="1"/>
</dbReference>
<dbReference type="GO" id="GO:0016747">
    <property type="term" value="F:acyltransferase activity, transferring groups other than amino-acyl groups"/>
    <property type="evidence" value="ECO:0007669"/>
    <property type="project" value="InterPro"/>
</dbReference>
<sequence length="300" mass="32546">MSIPTLLLNRGIVVSGPSASVCAPSKLGWKPLPLVRIPSYGLTGRVSRVIACAAPCDSLEVTAPVAGKFEFGSAPFDSSVLQCVRDGLVFQEGRTPEIIRAAAYLRALSFYTYPEGRGEEAIRLHRKMKAEDEFTALTSKVAGLEQGYKRIVCILALYPLSCLPDRSLVDLHPALKVTLANGEEHVLVGSLDLSQGKVLPGEIVGSKPQGSSAERERGYLSNVCVAPLMRQRGIGVALLLQSQKIAQHWGITSLYVHVVVTNDAAVKLYSKGGFILEKEETASEARNQARPRRKLLHKFI</sequence>
<evidence type="ECO:0000259" key="1">
    <source>
        <dbReference type="PROSITE" id="PS51186"/>
    </source>
</evidence>
<dbReference type="Gramene" id="Pp3c1_4600V3.1">
    <property type="protein sequence ID" value="Pp3c1_4600V3.1"/>
    <property type="gene ID" value="Pp3c1_4600"/>
</dbReference>
<dbReference type="Gramene" id="Pp3c1_4600V3.3">
    <property type="protein sequence ID" value="Pp3c1_4600V3.3"/>
    <property type="gene ID" value="Pp3c1_4600"/>
</dbReference>
<dbReference type="FunCoup" id="A0A2K1L6W5">
    <property type="interactions" value="1523"/>
</dbReference>
<dbReference type="PROSITE" id="PS51186">
    <property type="entry name" value="GNAT"/>
    <property type="match status" value="1"/>
</dbReference>
<organism evidence="2">
    <name type="scientific">Physcomitrium patens</name>
    <name type="common">Spreading-leaved earth moss</name>
    <name type="synonym">Physcomitrella patens</name>
    <dbReference type="NCBI Taxonomy" id="3218"/>
    <lineage>
        <taxon>Eukaryota</taxon>
        <taxon>Viridiplantae</taxon>
        <taxon>Streptophyta</taxon>
        <taxon>Embryophyta</taxon>
        <taxon>Bryophyta</taxon>
        <taxon>Bryophytina</taxon>
        <taxon>Bryopsida</taxon>
        <taxon>Funariidae</taxon>
        <taxon>Funariales</taxon>
        <taxon>Funariaceae</taxon>
        <taxon>Physcomitrium</taxon>
    </lineage>
</organism>
<reference evidence="3" key="3">
    <citation type="submission" date="2020-12" db="UniProtKB">
        <authorList>
            <consortium name="EnsemblPlants"/>
        </authorList>
    </citation>
    <scope>IDENTIFICATION</scope>
</reference>
<evidence type="ECO:0000313" key="2">
    <source>
        <dbReference type="EMBL" id="PNR61779.1"/>
    </source>
</evidence>
<reference evidence="2 4" key="2">
    <citation type="journal article" date="2018" name="Plant J.">
        <title>The Physcomitrella patens chromosome-scale assembly reveals moss genome structure and evolution.</title>
        <authorList>
            <person name="Lang D."/>
            <person name="Ullrich K.K."/>
            <person name="Murat F."/>
            <person name="Fuchs J."/>
            <person name="Jenkins J."/>
            <person name="Haas F.B."/>
            <person name="Piednoel M."/>
            <person name="Gundlach H."/>
            <person name="Van Bel M."/>
            <person name="Meyberg R."/>
            <person name="Vives C."/>
            <person name="Morata J."/>
            <person name="Symeonidi A."/>
            <person name="Hiss M."/>
            <person name="Muchero W."/>
            <person name="Kamisugi Y."/>
            <person name="Saleh O."/>
            <person name="Blanc G."/>
            <person name="Decker E.L."/>
            <person name="van Gessel N."/>
            <person name="Grimwood J."/>
            <person name="Hayes R.D."/>
            <person name="Graham S.W."/>
            <person name="Gunter L.E."/>
            <person name="McDaniel S.F."/>
            <person name="Hoernstein S.N.W."/>
            <person name="Larsson A."/>
            <person name="Li F.W."/>
            <person name="Perroud P.F."/>
            <person name="Phillips J."/>
            <person name="Ranjan P."/>
            <person name="Rokshar D.S."/>
            <person name="Rothfels C.J."/>
            <person name="Schneider L."/>
            <person name="Shu S."/>
            <person name="Stevenson D.W."/>
            <person name="Thummler F."/>
            <person name="Tillich M."/>
            <person name="Villarreal Aguilar J.C."/>
            <person name="Widiez T."/>
            <person name="Wong G.K."/>
            <person name="Wymore A."/>
            <person name="Zhang Y."/>
            <person name="Zimmer A.D."/>
            <person name="Quatrano R.S."/>
            <person name="Mayer K.F.X."/>
            <person name="Goodstein D."/>
            <person name="Casacuberta J.M."/>
            <person name="Vandepoele K."/>
            <person name="Reski R."/>
            <person name="Cuming A.C."/>
            <person name="Tuskan G.A."/>
            <person name="Maumus F."/>
            <person name="Salse J."/>
            <person name="Schmutz J."/>
            <person name="Rensing S.A."/>
        </authorList>
    </citation>
    <scope>NUCLEOTIDE SEQUENCE [LARGE SCALE GENOMIC DNA]</scope>
    <source>
        <strain evidence="3 4">cv. Gransden 2004</strain>
    </source>
</reference>
<dbReference type="PANTHER" id="PTHR47876:SF2">
    <property type="entry name" value="GCN5-RELATED N-ACETYLTRANSFERASE 7, CHLOROPLASTIC"/>
    <property type="match status" value="1"/>
</dbReference>
<accession>A0A2K1L6W5</accession>